<evidence type="ECO:0000313" key="1">
    <source>
        <dbReference type="EMBL" id="RDY07656.1"/>
    </source>
</evidence>
<evidence type="ECO:0008006" key="3">
    <source>
        <dbReference type="Google" id="ProtNLM"/>
    </source>
</evidence>
<keyword evidence="2" id="KW-1185">Reference proteome</keyword>
<sequence>MIQKTLRNKTCLVKKLVKLDYSNDKNITKHLNTFMRILDMKIDDKLQIILILSPLPKSWDTLIVTFNNSRLNEKLSMNLVTNIMLNEKLRQRKLKATC</sequence>
<dbReference type="Proteomes" id="UP000257109">
    <property type="component" value="Unassembled WGS sequence"/>
</dbReference>
<gene>
    <name evidence="1" type="ORF">CR513_08202</name>
</gene>
<name>A0A371HXX9_MUCPR</name>
<feature type="non-terminal residue" evidence="1">
    <location>
        <position position="98"/>
    </location>
</feature>
<protein>
    <recommendedName>
        <fullName evidence="3">Retrovirus-related Pol polyprotein from transposon TNT 1-94</fullName>
    </recommendedName>
</protein>
<reference evidence="1" key="1">
    <citation type="submission" date="2018-05" db="EMBL/GenBank/DDBJ databases">
        <title>Draft genome of Mucuna pruriens seed.</title>
        <authorList>
            <person name="Nnadi N.E."/>
            <person name="Vos R."/>
            <person name="Hasami M.H."/>
            <person name="Devisetty U.K."/>
            <person name="Aguiy J.C."/>
        </authorList>
    </citation>
    <scope>NUCLEOTIDE SEQUENCE [LARGE SCALE GENOMIC DNA]</scope>
    <source>
        <strain evidence="1">JCA_2017</strain>
    </source>
</reference>
<dbReference type="EMBL" id="QJKJ01001423">
    <property type="protein sequence ID" value="RDY07656.1"/>
    <property type="molecule type" value="Genomic_DNA"/>
</dbReference>
<accession>A0A371HXX9</accession>
<organism evidence="1 2">
    <name type="scientific">Mucuna pruriens</name>
    <name type="common">Velvet bean</name>
    <name type="synonym">Dolichos pruriens</name>
    <dbReference type="NCBI Taxonomy" id="157652"/>
    <lineage>
        <taxon>Eukaryota</taxon>
        <taxon>Viridiplantae</taxon>
        <taxon>Streptophyta</taxon>
        <taxon>Embryophyta</taxon>
        <taxon>Tracheophyta</taxon>
        <taxon>Spermatophyta</taxon>
        <taxon>Magnoliopsida</taxon>
        <taxon>eudicotyledons</taxon>
        <taxon>Gunneridae</taxon>
        <taxon>Pentapetalae</taxon>
        <taxon>rosids</taxon>
        <taxon>fabids</taxon>
        <taxon>Fabales</taxon>
        <taxon>Fabaceae</taxon>
        <taxon>Papilionoideae</taxon>
        <taxon>50 kb inversion clade</taxon>
        <taxon>NPAAA clade</taxon>
        <taxon>indigoferoid/millettioid clade</taxon>
        <taxon>Phaseoleae</taxon>
        <taxon>Mucuna</taxon>
    </lineage>
</organism>
<dbReference type="AlphaFoldDB" id="A0A371HXX9"/>
<dbReference type="Pfam" id="PF14223">
    <property type="entry name" value="Retrotran_gag_2"/>
    <property type="match status" value="1"/>
</dbReference>
<proteinExistence type="predicted"/>
<comment type="caution">
    <text evidence="1">The sequence shown here is derived from an EMBL/GenBank/DDBJ whole genome shotgun (WGS) entry which is preliminary data.</text>
</comment>
<evidence type="ECO:0000313" key="2">
    <source>
        <dbReference type="Proteomes" id="UP000257109"/>
    </source>
</evidence>